<sequence length="169" mass="17616">MSIFTKIGKAVKKGVKQISLKNLVKVGTPFLSMIPLVGGQVQQTIEGVSASAEAKKQAKIAEAQGQAELAKAYQAQADALAQTAGQNVGQQVGTVFNAFAKGATKEATAQISTGAKEVAGNIGADLADESIKSWIKKHMTALIVAGVALVAGVVIWWQKSKSKPKKKGW</sequence>
<gene>
    <name evidence="2" type="ORF">QLS65_13085</name>
</gene>
<keyword evidence="3" id="KW-1185">Reference proteome</keyword>
<dbReference type="EMBL" id="JASCRZ010000006">
    <property type="protein sequence ID" value="MDI5895828.1"/>
    <property type="molecule type" value="Genomic_DNA"/>
</dbReference>
<dbReference type="RefSeq" id="WP_282718308.1">
    <property type="nucleotide sequence ID" value="NZ_JASCRZ010000006.1"/>
</dbReference>
<keyword evidence="1" id="KW-0472">Membrane</keyword>
<proteinExistence type="predicted"/>
<evidence type="ECO:0000256" key="1">
    <source>
        <dbReference type="SAM" id="Phobius"/>
    </source>
</evidence>
<evidence type="ECO:0000313" key="3">
    <source>
        <dbReference type="Proteomes" id="UP001243403"/>
    </source>
</evidence>
<evidence type="ECO:0000313" key="2">
    <source>
        <dbReference type="EMBL" id="MDI5895828.1"/>
    </source>
</evidence>
<name>A0ABT6VC69_9FLAO</name>
<accession>A0ABT6VC69</accession>
<comment type="caution">
    <text evidence="2">The sequence shown here is derived from an EMBL/GenBank/DDBJ whole genome shotgun (WGS) entry which is preliminary data.</text>
</comment>
<protein>
    <submittedName>
        <fullName evidence="2">Uncharacterized protein</fullName>
    </submittedName>
</protein>
<feature type="transmembrane region" description="Helical" evidence="1">
    <location>
        <begin position="139"/>
        <end position="157"/>
    </location>
</feature>
<organism evidence="2 3">
    <name type="scientific">Flavobacterium algoritolerans</name>
    <dbReference type="NCBI Taxonomy" id="3041254"/>
    <lineage>
        <taxon>Bacteria</taxon>
        <taxon>Pseudomonadati</taxon>
        <taxon>Bacteroidota</taxon>
        <taxon>Flavobacteriia</taxon>
        <taxon>Flavobacteriales</taxon>
        <taxon>Flavobacteriaceae</taxon>
        <taxon>Flavobacterium</taxon>
    </lineage>
</organism>
<dbReference type="Proteomes" id="UP001243403">
    <property type="component" value="Unassembled WGS sequence"/>
</dbReference>
<keyword evidence="1" id="KW-0812">Transmembrane</keyword>
<keyword evidence="1" id="KW-1133">Transmembrane helix</keyword>
<reference evidence="2 3" key="1">
    <citation type="submission" date="2023-04" db="EMBL/GenBank/DDBJ databases">
        <title>Two novel species of Flavobacterium.</title>
        <authorList>
            <person name="Liu Q."/>
            <person name="Xin Y.-H."/>
        </authorList>
    </citation>
    <scope>NUCLEOTIDE SEQUENCE [LARGE SCALE GENOMIC DNA]</scope>
    <source>
        <strain evidence="2 3">LB1P51</strain>
    </source>
</reference>